<feature type="compositionally biased region" description="Acidic residues" evidence="1">
    <location>
        <begin position="45"/>
        <end position="57"/>
    </location>
</feature>
<dbReference type="AlphaFoldDB" id="A0A7S3G3A2"/>
<evidence type="ECO:0000256" key="1">
    <source>
        <dbReference type="SAM" id="MobiDB-lite"/>
    </source>
</evidence>
<reference evidence="2" key="1">
    <citation type="submission" date="2021-01" db="EMBL/GenBank/DDBJ databases">
        <authorList>
            <person name="Corre E."/>
            <person name="Pelletier E."/>
            <person name="Niang G."/>
            <person name="Scheremetjew M."/>
            <person name="Finn R."/>
            <person name="Kale V."/>
            <person name="Holt S."/>
            <person name="Cochrane G."/>
            <person name="Meng A."/>
            <person name="Brown T."/>
            <person name="Cohen L."/>
        </authorList>
    </citation>
    <scope>NUCLEOTIDE SEQUENCE</scope>
    <source>
        <strain evidence="2">NIES-2562</strain>
    </source>
</reference>
<dbReference type="EMBL" id="HBIB01009510">
    <property type="protein sequence ID" value="CAE0243828.1"/>
    <property type="molecule type" value="Transcribed_RNA"/>
</dbReference>
<feature type="region of interest" description="Disordered" evidence="1">
    <location>
        <begin position="810"/>
        <end position="842"/>
    </location>
</feature>
<feature type="region of interest" description="Disordered" evidence="1">
    <location>
        <begin position="691"/>
        <end position="718"/>
    </location>
</feature>
<feature type="region of interest" description="Disordered" evidence="1">
    <location>
        <begin position="548"/>
        <end position="570"/>
    </location>
</feature>
<feature type="region of interest" description="Disordered" evidence="1">
    <location>
        <begin position="747"/>
        <end position="773"/>
    </location>
</feature>
<feature type="region of interest" description="Disordered" evidence="1">
    <location>
        <begin position="321"/>
        <end position="379"/>
    </location>
</feature>
<feature type="region of interest" description="Disordered" evidence="1">
    <location>
        <begin position="1021"/>
        <end position="1050"/>
    </location>
</feature>
<feature type="compositionally biased region" description="Acidic residues" evidence="1">
    <location>
        <begin position="1219"/>
        <end position="1245"/>
    </location>
</feature>
<gene>
    <name evidence="2" type="ORF">PBIL07802_LOCUS5997</name>
</gene>
<name>A0A7S3G3A2_9EUKA</name>
<feature type="compositionally biased region" description="Acidic residues" evidence="1">
    <location>
        <begin position="65"/>
        <end position="82"/>
    </location>
</feature>
<proteinExistence type="predicted"/>
<feature type="region of interest" description="Disordered" evidence="1">
    <location>
        <begin position="36"/>
        <end position="97"/>
    </location>
</feature>
<feature type="compositionally biased region" description="Basic and acidic residues" evidence="1">
    <location>
        <begin position="692"/>
        <end position="715"/>
    </location>
</feature>
<organism evidence="2">
    <name type="scientific">Palpitomonas bilix</name>
    <dbReference type="NCBI Taxonomy" id="652834"/>
    <lineage>
        <taxon>Eukaryota</taxon>
        <taxon>Eukaryota incertae sedis</taxon>
    </lineage>
</organism>
<evidence type="ECO:0000313" key="2">
    <source>
        <dbReference type="EMBL" id="CAE0243828.1"/>
    </source>
</evidence>
<protein>
    <submittedName>
        <fullName evidence="2">Uncharacterized protein</fullName>
    </submittedName>
</protein>
<accession>A0A7S3G3A2</accession>
<feature type="region of interest" description="Disordered" evidence="1">
    <location>
        <begin position="1094"/>
        <end position="1113"/>
    </location>
</feature>
<sequence length="1245" mass="141894">MLASEKAMENALQFISPHSTFSPDLQFVLNYKRASFSPSQSDADSPIDFDEEEEERSEIDFVVDSSEEEDESDEEDDDDEEEDRRSGNPTENQHAIKKSKPVVCSWKDLFSSKADKYHLNSFANTLMEYESKSKEEHFPSLMSSSFARSSHDITRYLMAKGVLSGLFRLITELIPFAVKERIWKERRSPPPCDHLLTDLFFENLEILFLEIRFLPEEHSRLLVRLCQQLLHESADLIRFFSRNEMCHSPSSSLADITEKYRNRHRELCNGETSSEFDGGDFRLSFLQKRGLKEWKIGNRLLQEMGAVLRQVRLHHLDVPEETQRRERLVDPGTGASFVPPTDPRASGAPVSKPSEDPQRERKETGQPTKGSERSEQNRGLLPAHLPEWYGWVFHFPFVLKQMDNGGCGNRLASTLSRLRYALSSSSSPCGEPASLTEQDTDTFVKVCRRFMEKEEIVHLDFRIDSGCQHEEAIPSRGMSFVWIFVALDYLVHQGTKAGADVQSQFSKCLGAWFISESSFSWINSTKFPRLKDLIYQYFVVDPAAASGGSAPQEGNSHSTHEALPEEAPSGQPLTFSHFKQSPAGKELIRCLEHAFSPSRAWFDGEVQDPQAAVRMARIIFYLLVGKLKYWKLVQLRDLEIMGKKKMMHVSFGHLMDRLAKYHLQSWALGKLQRLPAEAWWKLHAAFLPTGRTHAEKRKEEKEKEKEEEPSTKGHSDASFPPSFWMHALPTPYLFAWIEKTNGLVPVSSPPLPQVPGPAEADRSTHGVGPSPASELGQSIWQRLDDAKYIPFVSSLSFFYDKPGKKMRGVWEKEEGEEEEKEEPPKKGKNQKRSSKASSMWSPVLSERLQPGSQEAHVASLETLFMRYVSARARKERSNEKKAKKALPSVYRRALHVLQSLLPRTDDIVSDQTVTRDLRTLFTVHLMRKYIRWWHSPAQKAFKDTSRLSSSLVASVGPNEDPSSPCPELRFFDQRRLLCFHAPLFLDRAFSLPFPLSSDYLVEVSLGWKGVPEDIRTWYTSRAKEEPNAEGSNAVPPSLSRPERAPVATWASGPPAGPHFKTFWEWTGMPFSSLRNPHLNFGCLPSQEWLLSTKNRRERSRETPSGPPLPLRASGIGPQDLLLSEVERKQYLLRSSIVSSTSDELGDTFLSSIGIWMEQVSQLLERRMESAQDLETRVTVKGQKIWTFVRKRWERYARKLTKGETCSSHIQRGFSSLSSQDEESDESPSDEEGSEGSDMEREDLEV</sequence>
<feature type="region of interest" description="Disordered" evidence="1">
    <location>
        <begin position="1210"/>
        <end position="1245"/>
    </location>
</feature>
<feature type="compositionally biased region" description="Basic and acidic residues" evidence="1">
    <location>
        <begin position="353"/>
        <end position="376"/>
    </location>
</feature>